<accession>A0A4R6AFM9</accession>
<gene>
    <name evidence="1" type="ORF">E2L08_04470</name>
</gene>
<reference evidence="1 2" key="1">
    <citation type="submission" date="2019-03" db="EMBL/GenBank/DDBJ databases">
        <title>Primorskyibacter sp. SS33 isolated from sediments.</title>
        <authorList>
            <person name="Xunke S."/>
        </authorList>
    </citation>
    <scope>NUCLEOTIDE SEQUENCE [LARGE SCALE GENOMIC DNA]</scope>
    <source>
        <strain evidence="1 2">SS33</strain>
    </source>
</reference>
<protein>
    <submittedName>
        <fullName evidence="1">Uncharacterized protein</fullName>
    </submittedName>
</protein>
<evidence type="ECO:0000313" key="1">
    <source>
        <dbReference type="EMBL" id="TDL81912.1"/>
    </source>
</evidence>
<dbReference type="OrthoDB" id="7867642at2"/>
<proteinExistence type="predicted"/>
<organism evidence="1 2">
    <name type="scientific">Palleronia sediminis</name>
    <dbReference type="NCBI Taxonomy" id="2547833"/>
    <lineage>
        <taxon>Bacteria</taxon>
        <taxon>Pseudomonadati</taxon>
        <taxon>Pseudomonadota</taxon>
        <taxon>Alphaproteobacteria</taxon>
        <taxon>Rhodobacterales</taxon>
        <taxon>Roseobacteraceae</taxon>
        <taxon>Palleronia</taxon>
    </lineage>
</organism>
<dbReference type="AlphaFoldDB" id="A0A4R6AFM9"/>
<dbReference type="Proteomes" id="UP000295701">
    <property type="component" value="Unassembled WGS sequence"/>
</dbReference>
<evidence type="ECO:0000313" key="2">
    <source>
        <dbReference type="Proteomes" id="UP000295701"/>
    </source>
</evidence>
<name>A0A4R6AFM9_9RHOB</name>
<dbReference type="RefSeq" id="WP_133395861.1">
    <property type="nucleotide sequence ID" value="NZ_SNAA01000003.1"/>
</dbReference>
<keyword evidence="2" id="KW-1185">Reference proteome</keyword>
<comment type="caution">
    <text evidence="1">The sequence shown here is derived from an EMBL/GenBank/DDBJ whole genome shotgun (WGS) entry which is preliminary data.</text>
</comment>
<sequence>MRVLLILGIALAGCSAADLDRLTRDAARSVLSRALLAEYPALALEPALDCAMQTATTREIDALAGDAVTGPDEAARQTLATIMSRPAMGDCLTQRGVATPAPASYRT</sequence>
<dbReference type="EMBL" id="SNAA01000003">
    <property type="protein sequence ID" value="TDL81912.1"/>
    <property type="molecule type" value="Genomic_DNA"/>
</dbReference>